<organism evidence="1 2">
    <name type="scientific">Paraburkholderia metrosideri</name>
    <dbReference type="NCBI Taxonomy" id="580937"/>
    <lineage>
        <taxon>Bacteria</taxon>
        <taxon>Pseudomonadati</taxon>
        <taxon>Pseudomonadota</taxon>
        <taxon>Betaproteobacteria</taxon>
        <taxon>Burkholderiales</taxon>
        <taxon>Burkholderiaceae</taxon>
        <taxon>Paraburkholderia</taxon>
    </lineage>
</organism>
<comment type="caution">
    <text evidence="1">The sequence shown here is derived from an EMBL/GenBank/DDBJ whole genome shotgun (WGS) entry which is preliminary data.</text>
</comment>
<protein>
    <submittedName>
        <fullName evidence="1">Uncharacterized protein</fullName>
    </submittedName>
</protein>
<dbReference type="RefSeq" id="WP_201645296.1">
    <property type="nucleotide sequence ID" value="NZ_CAJHCP010000013.1"/>
</dbReference>
<accession>A0ABM8P1Z8</accession>
<dbReference type="Proteomes" id="UP000598032">
    <property type="component" value="Unassembled WGS sequence"/>
</dbReference>
<name>A0ABM8P1Z8_9BURK</name>
<gene>
    <name evidence="1" type="ORF">LMG28140_05380</name>
</gene>
<proteinExistence type="predicted"/>
<keyword evidence="2" id="KW-1185">Reference proteome</keyword>
<dbReference type="EMBL" id="CAJHCP010000013">
    <property type="protein sequence ID" value="CAD6553815.1"/>
    <property type="molecule type" value="Genomic_DNA"/>
</dbReference>
<reference evidence="1 2" key="1">
    <citation type="submission" date="2020-10" db="EMBL/GenBank/DDBJ databases">
        <authorList>
            <person name="Peeters C."/>
        </authorList>
    </citation>
    <scope>NUCLEOTIDE SEQUENCE [LARGE SCALE GENOMIC DNA]</scope>
    <source>
        <strain evidence="1 2">LMG 28140</strain>
    </source>
</reference>
<evidence type="ECO:0000313" key="1">
    <source>
        <dbReference type="EMBL" id="CAD6553815.1"/>
    </source>
</evidence>
<evidence type="ECO:0000313" key="2">
    <source>
        <dbReference type="Proteomes" id="UP000598032"/>
    </source>
</evidence>
<sequence>MGPSGARLARGTDAGDSTGLTVALARALPRNPAAVLAALDEGPVIGPEAVCGVPFIEPSSKEIREYLDVAIPAVTRIEPSVRVPHRSSCVDALHRVQEQTSRQP</sequence>